<dbReference type="EMBL" id="QXFX01004862">
    <property type="protein sequence ID" value="KAE9062506.1"/>
    <property type="molecule type" value="Genomic_DNA"/>
</dbReference>
<proteinExistence type="inferred from homology"/>
<feature type="signal peptide" evidence="5">
    <location>
        <begin position="1"/>
        <end position="20"/>
    </location>
</feature>
<keyword evidence="3 5" id="KW-0964">Secreted</keyword>
<evidence type="ECO:0000256" key="5">
    <source>
        <dbReference type="RuleBase" id="RU367124"/>
    </source>
</evidence>
<evidence type="ECO:0000256" key="3">
    <source>
        <dbReference type="ARBA" id="ARBA00022525"/>
    </source>
</evidence>
<evidence type="ECO:0000256" key="4">
    <source>
        <dbReference type="ARBA" id="ARBA00022729"/>
    </source>
</evidence>
<comment type="function">
    <text evidence="5">Effector that suppresses plant defense responses during pathogen infection.</text>
</comment>
<feature type="region of interest" description="Disordered" evidence="6">
    <location>
        <begin position="183"/>
        <end position="214"/>
    </location>
</feature>
<evidence type="ECO:0000313" key="12">
    <source>
        <dbReference type="Proteomes" id="UP000488956"/>
    </source>
</evidence>
<dbReference type="Proteomes" id="UP000429523">
    <property type="component" value="Unassembled WGS sequence"/>
</dbReference>
<comment type="caution">
    <text evidence="7">The sequence shown here is derived from an EMBL/GenBank/DDBJ whole genome shotgun (WGS) entry which is preliminary data.</text>
</comment>
<dbReference type="Proteomes" id="UP000488956">
    <property type="component" value="Unassembled WGS sequence"/>
</dbReference>
<comment type="domain">
    <text evidence="5">The RxLR-dEER motif acts to carry the protein into the host cell cytoplasm through binding to cell surface phosphatidylinositol-3-phosphate.</text>
</comment>
<evidence type="ECO:0000313" key="7">
    <source>
        <dbReference type="EMBL" id="KAE8931548.1"/>
    </source>
</evidence>
<feature type="compositionally biased region" description="Polar residues" evidence="6">
    <location>
        <begin position="183"/>
        <end position="192"/>
    </location>
</feature>
<comment type="similarity">
    <text evidence="2 5">Belongs to the RxLR effector family.</text>
</comment>
<gene>
    <name evidence="9" type="ORF">PF006_g29253</name>
    <name evidence="7" type="ORF">PF009_g18387</name>
    <name evidence="8" type="ORF">PF010_g29376</name>
</gene>
<evidence type="ECO:0000313" key="10">
    <source>
        <dbReference type="Proteomes" id="UP000429523"/>
    </source>
</evidence>
<keyword evidence="4 5" id="KW-0732">Signal</keyword>
<evidence type="ECO:0000256" key="1">
    <source>
        <dbReference type="ARBA" id="ARBA00004613"/>
    </source>
</evidence>
<dbReference type="GO" id="GO:0005576">
    <property type="term" value="C:extracellular region"/>
    <property type="evidence" value="ECO:0007669"/>
    <property type="project" value="UniProtKB-SubCell"/>
</dbReference>
<evidence type="ECO:0000313" key="11">
    <source>
        <dbReference type="Proteomes" id="UP000440732"/>
    </source>
</evidence>
<evidence type="ECO:0000256" key="2">
    <source>
        <dbReference type="ARBA" id="ARBA00010400"/>
    </source>
</evidence>
<evidence type="ECO:0000313" key="8">
    <source>
        <dbReference type="EMBL" id="KAE9062506.1"/>
    </source>
</evidence>
<name>A0A6A3EN31_9STRA</name>
<sequence>MRAHYVLLATAVAFLASSDAASTTAVSNGASPGLLSSAVNALHTPGIASRFLRIHKGEDDDSDETKDEERGLVSLVYEGGVNFFKKMTQSAPAVNKVDDQLALLKFEDQWLAGQVGKYTDKYLAMFKQVHELGYTPKQVSKMWGLAKKSLSMNKRQLLKERTTCFGFTTRGGWLKMLPLSNSPAADQVSRTSPPGLAPNQGRSPPSGAFGWRRDAERPLRRCVDA</sequence>
<dbReference type="EMBL" id="QXGA01004784">
    <property type="protein sequence ID" value="KAE9070937.1"/>
    <property type="molecule type" value="Genomic_DNA"/>
</dbReference>
<accession>A0A6A3EN31</accession>
<dbReference type="InterPro" id="IPR031825">
    <property type="entry name" value="RXLR"/>
</dbReference>
<feature type="chain" id="PRO_5033920069" description="RxLR effector protein" evidence="5">
    <location>
        <begin position="21"/>
        <end position="225"/>
    </location>
</feature>
<organism evidence="7 10">
    <name type="scientific">Phytophthora fragariae</name>
    <dbReference type="NCBI Taxonomy" id="53985"/>
    <lineage>
        <taxon>Eukaryota</taxon>
        <taxon>Sar</taxon>
        <taxon>Stramenopiles</taxon>
        <taxon>Oomycota</taxon>
        <taxon>Peronosporomycetes</taxon>
        <taxon>Peronosporales</taxon>
        <taxon>Peronosporaceae</taxon>
        <taxon>Phytophthora</taxon>
    </lineage>
</organism>
<dbReference type="AlphaFoldDB" id="A0A6A3EN31"/>
<dbReference type="EMBL" id="QXGF01001227">
    <property type="protein sequence ID" value="KAE8931548.1"/>
    <property type="molecule type" value="Genomic_DNA"/>
</dbReference>
<evidence type="ECO:0000256" key="6">
    <source>
        <dbReference type="SAM" id="MobiDB-lite"/>
    </source>
</evidence>
<dbReference type="Proteomes" id="UP000440732">
    <property type="component" value="Unassembled WGS sequence"/>
</dbReference>
<evidence type="ECO:0000313" key="9">
    <source>
        <dbReference type="EMBL" id="KAE9070937.1"/>
    </source>
</evidence>
<comment type="subcellular location">
    <subcellularLocation>
        <location evidence="1 5">Secreted</location>
    </subcellularLocation>
</comment>
<protein>
    <recommendedName>
        <fullName evidence="5">RxLR effector protein</fullName>
    </recommendedName>
</protein>
<reference evidence="10 11" key="1">
    <citation type="submission" date="2018-08" db="EMBL/GenBank/DDBJ databases">
        <title>Genomic investigation of the strawberry pathogen Phytophthora fragariae indicates pathogenicity is determined by transcriptional variation in three key races.</title>
        <authorList>
            <person name="Adams T.M."/>
            <person name="Armitage A.D."/>
            <person name="Sobczyk M.K."/>
            <person name="Bates H.J."/>
            <person name="Dunwell J.M."/>
            <person name="Nellist C.F."/>
            <person name="Harrison R.J."/>
        </authorList>
    </citation>
    <scope>NUCLEOTIDE SEQUENCE [LARGE SCALE GENOMIC DNA]</scope>
    <source>
        <strain evidence="9 11">NOV-5</strain>
        <strain evidence="7 10">NOV-9</strain>
        <strain evidence="8 12">ONT-3</strain>
    </source>
</reference>
<dbReference type="Pfam" id="PF16810">
    <property type="entry name" value="RXLR"/>
    <property type="match status" value="1"/>
</dbReference>